<dbReference type="PANTHER" id="PTHR30314">
    <property type="entry name" value="CELL DIVISION PROTEIN FTSZ-RELATED"/>
    <property type="match status" value="1"/>
</dbReference>
<dbReference type="InterPro" id="IPR037103">
    <property type="entry name" value="Tubulin/FtsZ-like_C"/>
</dbReference>
<comment type="function">
    <text evidence="5 7">Essential cell division protein that forms a contractile ring structure (Z ring) at the future cell division site. The regulation of the ring assembly controls the timing and the location of cell division. One of the functions of the FtsZ ring is to recruit other cell division proteins to the septum to produce a new cell wall between the dividing cells. Binds GTP and shows GTPase activity.</text>
</comment>
<evidence type="ECO:0000313" key="11">
    <source>
        <dbReference type="EMBL" id="WAJ25572.1"/>
    </source>
</evidence>
<evidence type="ECO:0000256" key="2">
    <source>
        <dbReference type="ARBA" id="ARBA00022741"/>
    </source>
</evidence>
<dbReference type="GO" id="GO:0051301">
    <property type="term" value="P:cell division"/>
    <property type="evidence" value="ECO:0007669"/>
    <property type="project" value="UniProtKB-KW"/>
</dbReference>
<dbReference type="InterPro" id="IPR008280">
    <property type="entry name" value="Tub_FtsZ_C"/>
</dbReference>
<keyword evidence="5 7" id="KW-0131">Cell cycle</keyword>
<feature type="region of interest" description="Disordered" evidence="8">
    <location>
        <begin position="325"/>
        <end position="448"/>
    </location>
</feature>
<keyword evidence="5" id="KW-0963">Cytoplasm</keyword>
<dbReference type="Gene3D" id="3.30.1330.20">
    <property type="entry name" value="Tubulin/FtsZ, C-terminal domain"/>
    <property type="match status" value="1"/>
</dbReference>
<keyword evidence="5 7" id="KW-0132">Cell division</keyword>
<dbReference type="InterPro" id="IPR020805">
    <property type="entry name" value="Cell_div_FtsZ_CS"/>
</dbReference>
<feature type="domain" description="Tubulin/FtsZ 2-layer sandwich" evidence="10">
    <location>
        <begin position="208"/>
        <end position="323"/>
    </location>
</feature>
<organism evidence="11 12">
    <name type="scientific">Lacrimispora xylanolytica</name>
    <dbReference type="NCBI Taxonomy" id="29375"/>
    <lineage>
        <taxon>Bacteria</taxon>
        <taxon>Bacillati</taxon>
        <taxon>Bacillota</taxon>
        <taxon>Clostridia</taxon>
        <taxon>Lachnospirales</taxon>
        <taxon>Lachnospiraceae</taxon>
        <taxon>Lacrimispora</taxon>
    </lineage>
</organism>
<keyword evidence="2 5" id="KW-0547">Nucleotide-binding</keyword>
<dbReference type="SMART" id="SM00864">
    <property type="entry name" value="Tubulin"/>
    <property type="match status" value="1"/>
</dbReference>
<dbReference type="RefSeq" id="WP_024836306.1">
    <property type="nucleotide sequence ID" value="NZ_CP113524.1"/>
</dbReference>
<feature type="binding site" evidence="5">
    <location>
        <begin position="109"/>
        <end position="111"/>
    </location>
    <ligand>
        <name>GTP</name>
        <dbReference type="ChEBI" id="CHEBI:37565"/>
    </ligand>
</feature>
<dbReference type="PRINTS" id="PR00423">
    <property type="entry name" value="CELLDVISFTSZ"/>
</dbReference>
<feature type="domain" description="Tubulin/FtsZ GTPase" evidence="9">
    <location>
        <begin position="14"/>
        <end position="206"/>
    </location>
</feature>
<comment type="similarity">
    <text evidence="1 5 7">Belongs to the FtsZ family.</text>
</comment>
<evidence type="ECO:0000256" key="1">
    <source>
        <dbReference type="ARBA" id="ARBA00009690"/>
    </source>
</evidence>
<dbReference type="InterPro" id="IPR045061">
    <property type="entry name" value="FtsZ/CetZ"/>
</dbReference>
<evidence type="ECO:0000259" key="9">
    <source>
        <dbReference type="SMART" id="SM00864"/>
    </source>
</evidence>
<evidence type="ECO:0000256" key="5">
    <source>
        <dbReference type="HAMAP-Rule" id="MF_00909"/>
    </source>
</evidence>
<evidence type="ECO:0000256" key="3">
    <source>
        <dbReference type="ARBA" id="ARBA00023134"/>
    </source>
</evidence>
<dbReference type="InterPro" id="IPR000158">
    <property type="entry name" value="Cell_div_FtsZ"/>
</dbReference>
<keyword evidence="3 5" id="KW-0342">GTP-binding</keyword>
<evidence type="ECO:0000259" key="10">
    <source>
        <dbReference type="SMART" id="SM00865"/>
    </source>
</evidence>
<name>A0ABY7AJ49_9FIRM</name>
<evidence type="ECO:0000256" key="6">
    <source>
        <dbReference type="NCBIfam" id="TIGR00065"/>
    </source>
</evidence>
<proteinExistence type="inferred from homology"/>
<feature type="binding site" evidence="5">
    <location>
        <position position="140"/>
    </location>
    <ligand>
        <name>GTP</name>
        <dbReference type="ChEBI" id="CHEBI:37565"/>
    </ligand>
</feature>
<dbReference type="Pfam" id="PF12327">
    <property type="entry name" value="FtsZ_C"/>
    <property type="match status" value="1"/>
</dbReference>
<keyword evidence="12" id="KW-1185">Reference proteome</keyword>
<dbReference type="InterPro" id="IPR024757">
    <property type="entry name" value="FtsZ_C"/>
</dbReference>
<feature type="binding site" evidence="5">
    <location>
        <position position="188"/>
    </location>
    <ligand>
        <name>GTP</name>
        <dbReference type="ChEBI" id="CHEBI:37565"/>
    </ligand>
</feature>
<dbReference type="InterPro" id="IPR018316">
    <property type="entry name" value="Tubulin/FtsZ_2-layer-sand-dom"/>
</dbReference>
<dbReference type="SMART" id="SM00865">
    <property type="entry name" value="Tubulin_C"/>
    <property type="match status" value="1"/>
</dbReference>
<gene>
    <name evidence="5 11" type="primary">ftsZ</name>
    <name evidence="11" type="ORF">OW255_08685</name>
</gene>
<dbReference type="HAMAP" id="MF_00909">
    <property type="entry name" value="FtsZ"/>
    <property type="match status" value="1"/>
</dbReference>
<feature type="binding site" evidence="5">
    <location>
        <begin position="22"/>
        <end position="26"/>
    </location>
    <ligand>
        <name>GTP</name>
        <dbReference type="ChEBI" id="CHEBI:37565"/>
    </ligand>
</feature>
<dbReference type="PROSITE" id="PS01135">
    <property type="entry name" value="FTSZ_2"/>
    <property type="match status" value="1"/>
</dbReference>
<dbReference type="PANTHER" id="PTHR30314:SF3">
    <property type="entry name" value="MITOCHONDRIAL DIVISION PROTEIN FSZA"/>
    <property type="match status" value="1"/>
</dbReference>
<keyword evidence="4 5" id="KW-0717">Septation</keyword>
<protein>
    <recommendedName>
        <fullName evidence="5 6">Cell division protein FtsZ</fullName>
    </recommendedName>
</protein>
<sequence>MLEIKINEADNAARILVIGVGGAGNNAVNRMIDENIAGVEFLGINTDKQALQFCKAPTAMQIGEKLTKGLGAGAKPEMGEKAAEENADELAQAMKGADMVFVTCGMGGGTGTGAAPVVAKIAKDMGILTVGVVTKPFRFEARTRMTNAINGIERLKESVDTLIVIPNDRLLEIVDRRTTMPDALRKADEVLQQAVQGITDLINVPGLINLDFADVQTVMTDKGIAHIGIGRAKGDEKALEAVKQAVSSPLLETTIEGASHVIINISGDISLIEANEAASYVQEMAGDDANIIFGAMYDENAQDEASITVIATGLDMQSETPVSKVMTNFSNPNFKQPKTAAPQSGAGNQEAAATAANPGFNPNFNQNYNNNNNNSNYTAPNYNNNQNYQNGNGNYGNQNYAGNNYQKPNYQPQNNPQGASQGNNGQPYRPTVNKEVQINIPDFLRNKR</sequence>
<dbReference type="Pfam" id="PF00091">
    <property type="entry name" value="Tubulin"/>
    <property type="match status" value="1"/>
</dbReference>
<comment type="subunit">
    <text evidence="5">Homodimer. Polymerizes to form a dynamic ring structure in a strictly GTP-dependent manner. Interacts directly with several other division proteins.</text>
</comment>
<dbReference type="CDD" id="cd02201">
    <property type="entry name" value="FtsZ_type1"/>
    <property type="match status" value="1"/>
</dbReference>
<dbReference type="SUPFAM" id="SSF55307">
    <property type="entry name" value="Tubulin C-terminal domain-like"/>
    <property type="match status" value="1"/>
</dbReference>
<dbReference type="EMBL" id="CP113524">
    <property type="protein sequence ID" value="WAJ25572.1"/>
    <property type="molecule type" value="Genomic_DNA"/>
</dbReference>
<feature type="binding site" evidence="5">
    <location>
        <position position="144"/>
    </location>
    <ligand>
        <name>GTP</name>
        <dbReference type="ChEBI" id="CHEBI:37565"/>
    </ligand>
</feature>
<evidence type="ECO:0000313" key="12">
    <source>
        <dbReference type="Proteomes" id="UP001163115"/>
    </source>
</evidence>
<evidence type="ECO:0000256" key="4">
    <source>
        <dbReference type="ARBA" id="ARBA00023210"/>
    </source>
</evidence>
<feature type="compositionally biased region" description="Low complexity" evidence="8">
    <location>
        <begin position="351"/>
        <end position="417"/>
    </location>
</feature>
<dbReference type="PROSITE" id="PS01134">
    <property type="entry name" value="FTSZ_1"/>
    <property type="match status" value="1"/>
</dbReference>
<dbReference type="Proteomes" id="UP001163115">
    <property type="component" value="Chromosome"/>
</dbReference>
<evidence type="ECO:0000256" key="7">
    <source>
        <dbReference type="RuleBase" id="RU000631"/>
    </source>
</evidence>
<comment type="subcellular location">
    <subcellularLocation>
        <location evidence="5">Cytoplasm</location>
    </subcellularLocation>
    <text evidence="5">Assembles at midcell at the inner surface of the cytoplasmic membrane.</text>
</comment>
<feature type="compositionally biased region" description="Polar residues" evidence="8">
    <location>
        <begin position="325"/>
        <end position="347"/>
    </location>
</feature>
<dbReference type="InterPro" id="IPR003008">
    <property type="entry name" value="Tubulin_FtsZ_GTPase"/>
</dbReference>
<dbReference type="NCBIfam" id="TIGR00065">
    <property type="entry name" value="ftsZ"/>
    <property type="match status" value="1"/>
</dbReference>
<dbReference type="InterPro" id="IPR036525">
    <property type="entry name" value="Tubulin/FtsZ_GTPase_sf"/>
</dbReference>
<dbReference type="Gene3D" id="3.40.50.1440">
    <property type="entry name" value="Tubulin/FtsZ, GTPase domain"/>
    <property type="match status" value="1"/>
</dbReference>
<accession>A0ABY7AJ49</accession>
<evidence type="ECO:0000256" key="8">
    <source>
        <dbReference type="SAM" id="MobiDB-lite"/>
    </source>
</evidence>
<dbReference type="SUPFAM" id="SSF52490">
    <property type="entry name" value="Tubulin nucleotide-binding domain-like"/>
    <property type="match status" value="1"/>
</dbReference>
<reference evidence="11" key="1">
    <citation type="submission" date="2022-11" db="EMBL/GenBank/DDBJ databases">
        <title>Lacrimispora xylanolytica sy1, complete genome.</title>
        <authorList>
            <person name="Choi S."/>
        </authorList>
    </citation>
    <scope>NUCLEOTIDE SEQUENCE</scope>
    <source>
        <strain evidence="11">Sy1</strain>
    </source>
</reference>